<proteinExistence type="predicted"/>
<dbReference type="PROSITE" id="PS50011">
    <property type="entry name" value="PROTEIN_KINASE_DOM"/>
    <property type="match status" value="1"/>
</dbReference>
<feature type="transmembrane region" description="Helical" evidence="11">
    <location>
        <begin position="415"/>
        <end position="436"/>
    </location>
</feature>
<dbReference type="PROSITE" id="PS00107">
    <property type="entry name" value="PROTEIN_KINASE_ATP"/>
    <property type="match status" value="1"/>
</dbReference>
<evidence type="ECO:0000256" key="11">
    <source>
        <dbReference type="SAM" id="Phobius"/>
    </source>
</evidence>
<dbReference type="EMBL" id="CP003940">
    <property type="protein sequence ID" value="AFZ46401.1"/>
    <property type="molecule type" value="Genomic_DNA"/>
</dbReference>
<dbReference type="EC" id="2.7.11.1" evidence="1"/>
<keyword evidence="2 13" id="KW-0723">Serine/threonine-protein kinase</keyword>
<evidence type="ECO:0000313" key="14">
    <source>
        <dbReference type="Proteomes" id="UP000010483"/>
    </source>
</evidence>
<organism evidence="13 14">
    <name type="scientific">Cyanobacterium stanieri (strain ATCC 29140 / PCC 7202)</name>
    <dbReference type="NCBI Taxonomy" id="292563"/>
    <lineage>
        <taxon>Bacteria</taxon>
        <taxon>Bacillati</taxon>
        <taxon>Cyanobacteriota</taxon>
        <taxon>Cyanophyceae</taxon>
        <taxon>Oscillatoriophycideae</taxon>
        <taxon>Chroococcales</taxon>
        <taxon>Geminocystaceae</taxon>
        <taxon>Cyanobacterium</taxon>
    </lineage>
</organism>
<comment type="catalytic activity">
    <reaction evidence="8">
        <text>L-seryl-[protein] + ATP = O-phospho-L-seryl-[protein] + ADP + H(+)</text>
        <dbReference type="Rhea" id="RHEA:17989"/>
        <dbReference type="Rhea" id="RHEA-COMP:9863"/>
        <dbReference type="Rhea" id="RHEA-COMP:11604"/>
        <dbReference type="ChEBI" id="CHEBI:15378"/>
        <dbReference type="ChEBI" id="CHEBI:29999"/>
        <dbReference type="ChEBI" id="CHEBI:30616"/>
        <dbReference type="ChEBI" id="CHEBI:83421"/>
        <dbReference type="ChEBI" id="CHEBI:456216"/>
        <dbReference type="EC" id="2.7.11.1"/>
    </reaction>
</comment>
<keyword evidence="5 13" id="KW-0418">Kinase</keyword>
<dbReference type="PANTHER" id="PTHR24363">
    <property type="entry name" value="SERINE/THREONINE PROTEIN KINASE"/>
    <property type="match status" value="1"/>
</dbReference>
<name>K9YHF8_CYASC</name>
<dbReference type="NCBIfam" id="NF045510">
    <property type="entry name" value="4Cys_prefix_kin"/>
    <property type="match status" value="1"/>
</dbReference>
<dbReference type="InterPro" id="IPR011009">
    <property type="entry name" value="Kinase-like_dom_sf"/>
</dbReference>
<feature type="domain" description="Protein kinase" evidence="12">
    <location>
        <begin position="47"/>
        <end position="324"/>
    </location>
</feature>
<feature type="transmembrane region" description="Helical" evidence="11">
    <location>
        <begin position="443"/>
        <end position="462"/>
    </location>
</feature>
<dbReference type="BioCyc" id="CSTA292563:G1353-425-MONOMER"/>
<comment type="catalytic activity">
    <reaction evidence="7">
        <text>L-threonyl-[protein] + ATP = O-phospho-L-threonyl-[protein] + ADP + H(+)</text>
        <dbReference type="Rhea" id="RHEA:46608"/>
        <dbReference type="Rhea" id="RHEA-COMP:11060"/>
        <dbReference type="Rhea" id="RHEA-COMP:11605"/>
        <dbReference type="ChEBI" id="CHEBI:15378"/>
        <dbReference type="ChEBI" id="CHEBI:30013"/>
        <dbReference type="ChEBI" id="CHEBI:30616"/>
        <dbReference type="ChEBI" id="CHEBI:61977"/>
        <dbReference type="ChEBI" id="CHEBI:456216"/>
        <dbReference type="EC" id="2.7.11.1"/>
    </reaction>
</comment>
<dbReference type="PANTHER" id="PTHR24363:SF0">
    <property type="entry name" value="SERINE_THREONINE KINASE LIKE DOMAIN CONTAINING 1"/>
    <property type="match status" value="1"/>
</dbReference>
<dbReference type="SMART" id="SM00220">
    <property type="entry name" value="S_TKc"/>
    <property type="match status" value="1"/>
</dbReference>
<dbReference type="Pfam" id="PF00069">
    <property type="entry name" value="Pkinase"/>
    <property type="match status" value="1"/>
</dbReference>
<evidence type="ECO:0000256" key="3">
    <source>
        <dbReference type="ARBA" id="ARBA00022679"/>
    </source>
</evidence>
<feature type="transmembrane region" description="Helical" evidence="11">
    <location>
        <begin position="474"/>
        <end position="502"/>
    </location>
</feature>
<feature type="transmembrane region" description="Helical" evidence="11">
    <location>
        <begin position="387"/>
        <end position="409"/>
    </location>
</feature>
<evidence type="ECO:0000256" key="2">
    <source>
        <dbReference type="ARBA" id="ARBA00022527"/>
    </source>
</evidence>
<evidence type="ECO:0000256" key="9">
    <source>
        <dbReference type="PROSITE-ProRule" id="PRU10141"/>
    </source>
</evidence>
<dbReference type="eggNOG" id="COG0515">
    <property type="taxonomic scope" value="Bacteria"/>
</dbReference>
<dbReference type="KEGG" id="csn:Cyast_0421"/>
<dbReference type="InterPro" id="IPR017441">
    <property type="entry name" value="Protein_kinase_ATP_BS"/>
</dbReference>
<evidence type="ECO:0000259" key="12">
    <source>
        <dbReference type="PROSITE" id="PS50011"/>
    </source>
</evidence>
<dbReference type="Proteomes" id="UP000010483">
    <property type="component" value="Chromosome"/>
</dbReference>
<dbReference type="Gene3D" id="1.10.510.10">
    <property type="entry name" value="Transferase(Phosphotransferase) domain 1"/>
    <property type="match status" value="1"/>
</dbReference>
<dbReference type="STRING" id="292563.Cyast_0421"/>
<gene>
    <name evidence="13" type="ordered locus">Cyast_0421</name>
</gene>
<evidence type="ECO:0000313" key="13">
    <source>
        <dbReference type="EMBL" id="AFZ46401.1"/>
    </source>
</evidence>
<evidence type="ECO:0000256" key="5">
    <source>
        <dbReference type="ARBA" id="ARBA00022777"/>
    </source>
</evidence>
<reference evidence="14" key="1">
    <citation type="journal article" date="2013" name="Proc. Natl. Acad. Sci. U.S.A.">
        <title>Improving the coverage of the cyanobacterial phylum using diversity-driven genome sequencing.</title>
        <authorList>
            <person name="Shih P.M."/>
            <person name="Wu D."/>
            <person name="Latifi A."/>
            <person name="Axen S.D."/>
            <person name="Fewer D.P."/>
            <person name="Talla E."/>
            <person name="Calteau A."/>
            <person name="Cai F."/>
            <person name="Tandeau de Marsac N."/>
            <person name="Rippka R."/>
            <person name="Herdman M."/>
            <person name="Sivonen K."/>
            <person name="Coursin T."/>
            <person name="Laurent T."/>
            <person name="Goodwin L."/>
            <person name="Nolan M."/>
            <person name="Davenport K.W."/>
            <person name="Han C.S."/>
            <person name="Rubin E.M."/>
            <person name="Eisen J.A."/>
            <person name="Woyke T."/>
            <person name="Gugger M."/>
            <person name="Kerfeld C.A."/>
        </authorList>
    </citation>
    <scope>NUCLEOTIDE SEQUENCE [LARGE SCALE GENOMIC DNA]</scope>
    <source>
        <strain evidence="14">ATCC 29140 / PCC 7202</strain>
    </source>
</reference>
<evidence type="ECO:0000256" key="7">
    <source>
        <dbReference type="ARBA" id="ARBA00047899"/>
    </source>
</evidence>
<keyword evidence="3" id="KW-0808">Transferase</keyword>
<keyword evidence="11" id="KW-0812">Transmembrane</keyword>
<dbReference type="InterPro" id="IPR000719">
    <property type="entry name" value="Prot_kinase_dom"/>
</dbReference>
<keyword evidence="11" id="KW-1133">Transmembrane helix</keyword>
<feature type="region of interest" description="Disordered" evidence="10">
    <location>
        <begin position="321"/>
        <end position="358"/>
    </location>
</feature>
<keyword evidence="14" id="KW-1185">Reference proteome</keyword>
<evidence type="ECO:0000256" key="8">
    <source>
        <dbReference type="ARBA" id="ARBA00048679"/>
    </source>
</evidence>
<feature type="binding site" evidence="9">
    <location>
        <position position="78"/>
    </location>
    <ligand>
        <name>ATP</name>
        <dbReference type="ChEBI" id="CHEBI:30616"/>
    </ligand>
</feature>
<dbReference type="AlphaFoldDB" id="K9YHF8"/>
<keyword evidence="6 9" id="KW-0067">ATP-binding</keyword>
<keyword evidence="11" id="KW-0472">Membrane</keyword>
<evidence type="ECO:0000256" key="1">
    <source>
        <dbReference type="ARBA" id="ARBA00012513"/>
    </source>
</evidence>
<dbReference type="GO" id="GO:0004674">
    <property type="term" value="F:protein serine/threonine kinase activity"/>
    <property type="evidence" value="ECO:0007669"/>
    <property type="project" value="UniProtKB-KW"/>
</dbReference>
<sequence>MKIICTRPYCNHPINNFQELENTSLLKTVQQKYCISCGMPLILAGRYLPTKLLGKGGFGAAYLAVDRYSPTMRKCVVKQFQPEGNMGEAELAVALQLFEREALVLDDLGNRHPQIPDLFAYFPLLVPGTINGKKQGEEQYFYLVQEYIDGQDLEQELLQRGAFSEAQVTEVLKEVLKILVFVHSNGSIHRDIKPSNIMRNRHGVLYLLDFGAVKMVTHNTPNPQLKSTGIYSMGFAPPEQMAGAQVFPSTDLYALAVTCVNLLTAKPTTDLYDAYSNTWQWRKHVTVGDRLGLTLEKMLQHNPAKRFQSATEALRIIDPPHQRAVNVAPSPVQNPVTPPKKAETSPPPPVQQPLNIEPVPPTQQGIKAVKSEEKPAKVKTPRAPLPIMPILSGATFLGFEGVLIAIAITSTLGDFSYGIQAGILGGILGLLILILWKKVIEKLDLILVAGISLALVYFIPLLHTSLFSLLNLPLFALFILPPLVGLICLFITSILLLILSLLRRLF</sequence>
<dbReference type="CDD" id="cd14014">
    <property type="entry name" value="STKc_PknB_like"/>
    <property type="match status" value="1"/>
</dbReference>
<evidence type="ECO:0000256" key="6">
    <source>
        <dbReference type="ARBA" id="ARBA00022840"/>
    </source>
</evidence>
<evidence type="ECO:0000256" key="10">
    <source>
        <dbReference type="SAM" id="MobiDB-lite"/>
    </source>
</evidence>
<evidence type="ECO:0000256" key="4">
    <source>
        <dbReference type="ARBA" id="ARBA00022741"/>
    </source>
</evidence>
<dbReference type="HOGENOM" id="CLU_000288_135_5_3"/>
<keyword evidence="4 9" id="KW-0547">Nucleotide-binding</keyword>
<dbReference type="GO" id="GO:0005524">
    <property type="term" value="F:ATP binding"/>
    <property type="evidence" value="ECO:0007669"/>
    <property type="project" value="UniProtKB-UniRule"/>
</dbReference>
<dbReference type="SUPFAM" id="SSF56112">
    <property type="entry name" value="Protein kinase-like (PK-like)"/>
    <property type="match status" value="1"/>
</dbReference>
<accession>K9YHF8</accession>
<protein>
    <recommendedName>
        <fullName evidence="1">non-specific serine/threonine protein kinase</fullName>
        <ecNumber evidence="1">2.7.11.1</ecNumber>
    </recommendedName>
</protein>